<dbReference type="PANTHER" id="PTHR21450">
    <property type="entry name" value="PROTEIN ALTERED PHOSPHATE STARVATION RESPONSE 1"/>
    <property type="match status" value="1"/>
</dbReference>
<dbReference type="OrthoDB" id="694308at2759"/>
<name>A0A811NGX5_9POAL</name>
<sequence>MGVAPSKLEDDKVLVLCQERKRFVREALDGRCALAASHRAYILSLRETTSLLRKCFEPEVLKESIPNVSPPLLHVNHMNARRNSMTAPAEVTAQSSFPAAREVSQNFENADGLRSLREEGIPEHSEGDDDFAELEDDLDNPSTETRAPVFKNRNDVLVDNTHSPSQHASENIASQSTNSCSDDSKNKRTVIGRSKKPSTDVGNVVKDLNTCMKEIEILFFWACNSGKEVPRILEEDKIQFRPLLPEEIAHGSKPTSFLATLFACCREDVTVPESPPQAVMKYLTWHRSVSSQLSPSRISLGINAGSHISTLDRLYAWESKLYDEVKASGAICRRYDERCKKLRHQESRGGNQIDIDFTRASMKGLHSRVLVAVHKIGFISKNIEDVRDKYLQPQLDELIGCFTRMWATMLECHQCQCVIIKLASRSCDLKISFQSESQRQAGFLLSVELRKLCSNFQNWMASHKAYLCSLNLWLHKCMKPLKRRKVSRNRNTVDASLTETAVAPIFTTCEMWIKLLDDLPTADLEEAIKGPIADISRSIPHKEKVPNDEAGGASHGPTDLHPSLLRFIEKLKAFSETSVEKYIDLQENVRVAKERIWIRKD</sequence>
<feature type="region of interest" description="Disordered" evidence="1">
    <location>
        <begin position="120"/>
        <end position="199"/>
    </location>
</feature>
<evidence type="ECO:0000313" key="4">
    <source>
        <dbReference type="EMBL" id="CAD6222397.1"/>
    </source>
</evidence>
<proteinExistence type="predicted"/>
<dbReference type="InterPro" id="IPR006867">
    <property type="entry name" value="DUF632"/>
</dbReference>
<feature type="compositionally biased region" description="Polar residues" evidence="1">
    <location>
        <begin position="160"/>
        <end position="181"/>
    </location>
</feature>
<dbReference type="AlphaFoldDB" id="A0A811NGX5"/>
<feature type="domain" description="DUF632" evidence="2">
    <location>
        <begin position="208"/>
        <end position="535"/>
    </location>
</feature>
<organism evidence="4 5">
    <name type="scientific">Miscanthus lutarioriparius</name>
    <dbReference type="NCBI Taxonomy" id="422564"/>
    <lineage>
        <taxon>Eukaryota</taxon>
        <taxon>Viridiplantae</taxon>
        <taxon>Streptophyta</taxon>
        <taxon>Embryophyta</taxon>
        <taxon>Tracheophyta</taxon>
        <taxon>Spermatophyta</taxon>
        <taxon>Magnoliopsida</taxon>
        <taxon>Liliopsida</taxon>
        <taxon>Poales</taxon>
        <taxon>Poaceae</taxon>
        <taxon>PACMAD clade</taxon>
        <taxon>Panicoideae</taxon>
        <taxon>Andropogonodae</taxon>
        <taxon>Andropogoneae</taxon>
        <taxon>Saccharinae</taxon>
        <taxon>Miscanthus</taxon>
    </lineage>
</organism>
<reference evidence="4" key="1">
    <citation type="submission" date="2020-10" db="EMBL/GenBank/DDBJ databases">
        <authorList>
            <person name="Han B."/>
            <person name="Lu T."/>
            <person name="Zhao Q."/>
            <person name="Huang X."/>
            <person name="Zhao Y."/>
        </authorList>
    </citation>
    <scope>NUCLEOTIDE SEQUENCE</scope>
</reference>
<dbReference type="Pfam" id="PF04782">
    <property type="entry name" value="DUF632"/>
    <property type="match status" value="1"/>
</dbReference>
<comment type="caution">
    <text evidence="4">The sequence shown here is derived from an EMBL/GenBank/DDBJ whole genome shotgun (WGS) entry which is preliminary data.</text>
</comment>
<keyword evidence="5" id="KW-1185">Reference proteome</keyword>
<dbReference type="Pfam" id="PF04783">
    <property type="entry name" value="DUF630"/>
    <property type="match status" value="1"/>
</dbReference>
<feature type="domain" description="DUF630" evidence="3">
    <location>
        <begin position="1"/>
        <end position="59"/>
    </location>
</feature>
<dbReference type="Proteomes" id="UP000604825">
    <property type="component" value="Unassembled WGS sequence"/>
</dbReference>
<feature type="compositionally biased region" description="Basic residues" evidence="1">
    <location>
        <begin position="187"/>
        <end position="196"/>
    </location>
</feature>
<evidence type="ECO:0000313" key="5">
    <source>
        <dbReference type="Proteomes" id="UP000604825"/>
    </source>
</evidence>
<gene>
    <name evidence="4" type="ORF">NCGR_LOCUS15079</name>
</gene>
<accession>A0A811NGX5</accession>
<evidence type="ECO:0000259" key="2">
    <source>
        <dbReference type="Pfam" id="PF04782"/>
    </source>
</evidence>
<feature type="region of interest" description="Disordered" evidence="1">
    <location>
        <begin position="539"/>
        <end position="558"/>
    </location>
</feature>
<protein>
    <submittedName>
        <fullName evidence="4">Uncharacterized protein</fullName>
    </submittedName>
</protein>
<evidence type="ECO:0000256" key="1">
    <source>
        <dbReference type="SAM" id="MobiDB-lite"/>
    </source>
</evidence>
<feature type="compositionally biased region" description="Acidic residues" evidence="1">
    <location>
        <begin position="126"/>
        <end position="139"/>
    </location>
</feature>
<dbReference type="InterPro" id="IPR006868">
    <property type="entry name" value="DUF630"/>
</dbReference>
<evidence type="ECO:0000259" key="3">
    <source>
        <dbReference type="Pfam" id="PF04783"/>
    </source>
</evidence>
<dbReference type="PANTHER" id="PTHR21450:SF30">
    <property type="entry name" value="OS07G0686500 PROTEIN"/>
    <property type="match status" value="1"/>
</dbReference>
<dbReference type="EMBL" id="CAJGYO010000004">
    <property type="protein sequence ID" value="CAD6222397.1"/>
    <property type="molecule type" value="Genomic_DNA"/>
</dbReference>